<dbReference type="InterPro" id="IPR053138">
    <property type="entry name" value="N-alpha-Ac-DABA_deacetylase"/>
</dbReference>
<accession>A0ABW4XUW6</accession>
<organism evidence="6 7">
    <name type="scientific">Corallincola platygyrae</name>
    <dbReference type="NCBI Taxonomy" id="1193278"/>
    <lineage>
        <taxon>Bacteria</taxon>
        <taxon>Pseudomonadati</taxon>
        <taxon>Pseudomonadota</taxon>
        <taxon>Gammaproteobacteria</taxon>
        <taxon>Alteromonadales</taxon>
        <taxon>Psychromonadaceae</taxon>
        <taxon>Corallincola</taxon>
    </lineage>
</organism>
<proteinExistence type="predicted"/>
<evidence type="ECO:0000259" key="5">
    <source>
        <dbReference type="Pfam" id="PF24827"/>
    </source>
</evidence>
<evidence type="ECO:0000256" key="2">
    <source>
        <dbReference type="ARBA" id="ARBA00022723"/>
    </source>
</evidence>
<dbReference type="EMBL" id="JBHUHT010000028">
    <property type="protein sequence ID" value="MFD2097684.1"/>
    <property type="molecule type" value="Genomic_DNA"/>
</dbReference>
<dbReference type="InterPro" id="IPR055438">
    <property type="entry name" value="AstE_AspA_cat"/>
</dbReference>
<comment type="cofactor">
    <cofactor evidence="1">
        <name>Zn(2+)</name>
        <dbReference type="ChEBI" id="CHEBI:29105"/>
    </cofactor>
</comment>
<dbReference type="Proteomes" id="UP001597380">
    <property type="component" value="Unassembled WGS sequence"/>
</dbReference>
<gene>
    <name evidence="6" type="ORF">ACFSJ3_16970</name>
</gene>
<dbReference type="RefSeq" id="WP_345341859.1">
    <property type="nucleotide sequence ID" value="NZ_BAABLI010000032.1"/>
</dbReference>
<reference evidence="7" key="1">
    <citation type="journal article" date="2019" name="Int. J. Syst. Evol. Microbiol.">
        <title>The Global Catalogue of Microorganisms (GCM) 10K type strain sequencing project: providing services to taxonomists for standard genome sequencing and annotation.</title>
        <authorList>
            <consortium name="The Broad Institute Genomics Platform"/>
            <consortium name="The Broad Institute Genome Sequencing Center for Infectious Disease"/>
            <person name="Wu L."/>
            <person name="Ma J."/>
        </authorList>
    </citation>
    <scope>NUCLEOTIDE SEQUENCE [LARGE SCALE GENOMIC DNA]</scope>
    <source>
        <strain evidence="7">CGMCC 1.10992</strain>
    </source>
</reference>
<evidence type="ECO:0000256" key="4">
    <source>
        <dbReference type="ARBA" id="ARBA00022833"/>
    </source>
</evidence>
<keyword evidence="4" id="KW-0862">Zinc</keyword>
<evidence type="ECO:0000313" key="6">
    <source>
        <dbReference type="EMBL" id="MFD2097684.1"/>
    </source>
</evidence>
<keyword evidence="2" id="KW-0479">Metal-binding</keyword>
<evidence type="ECO:0000313" key="7">
    <source>
        <dbReference type="Proteomes" id="UP001597380"/>
    </source>
</evidence>
<protein>
    <submittedName>
        <fullName evidence="6">Succinylglutamate desuccinylase/aspartoacylase family protein</fullName>
    </submittedName>
</protein>
<comment type="caution">
    <text evidence="6">The sequence shown here is derived from an EMBL/GenBank/DDBJ whole genome shotgun (WGS) entry which is preliminary data.</text>
</comment>
<feature type="domain" description="Succinylglutamate desuccinylase/Aspartoacylase catalytic" evidence="5">
    <location>
        <begin position="12"/>
        <end position="111"/>
    </location>
</feature>
<evidence type="ECO:0000256" key="1">
    <source>
        <dbReference type="ARBA" id="ARBA00001947"/>
    </source>
</evidence>
<dbReference type="Pfam" id="PF24827">
    <property type="entry name" value="AstE_AspA_cat"/>
    <property type="match status" value="1"/>
</dbReference>
<keyword evidence="7" id="KW-1185">Reference proteome</keyword>
<dbReference type="SUPFAM" id="SSF53187">
    <property type="entry name" value="Zn-dependent exopeptidases"/>
    <property type="match status" value="1"/>
</dbReference>
<dbReference type="PANTHER" id="PTHR37326">
    <property type="entry name" value="BLL3975 PROTEIN"/>
    <property type="match status" value="1"/>
</dbReference>
<dbReference type="PANTHER" id="PTHR37326:SF1">
    <property type="entry name" value="BLL3975 PROTEIN"/>
    <property type="match status" value="1"/>
</dbReference>
<evidence type="ECO:0000256" key="3">
    <source>
        <dbReference type="ARBA" id="ARBA00022801"/>
    </source>
</evidence>
<keyword evidence="3" id="KW-0378">Hydrolase</keyword>
<dbReference type="Gene3D" id="3.40.630.10">
    <property type="entry name" value="Zn peptidases"/>
    <property type="match status" value="1"/>
</dbReference>
<name>A0ABW4XUW6_9GAMM</name>
<sequence>MISITRFETLTPGPHLIVLGAVHGNETCGTTAIRKLIDELNNGLSLTKGTLTCVPICNPKAYEKGTRFFERNLNRAMYIKESPRDYEDLIDPVLCGLLDQADILLDIHSYASQGGPFGFLGFTNAQEIEYCRSLGINDFVYGWADAFGEVEEDPRDNMGTVEYARSVGCIATTIECGNHLNDDAADIAYDTIINALTYLGMVASGSVEQAKAKPTDQQRFVQMKSVFYKEKEGDTTQPWKHYDTVAKNDVLATYADGEELVAPEDGVIILPKLHAEVGGEWFYFGVETTSPEPQS</sequence>